<dbReference type="SUPFAM" id="SSF51658">
    <property type="entry name" value="Xylose isomerase-like"/>
    <property type="match status" value="1"/>
</dbReference>
<evidence type="ECO:0000313" key="3">
    <source>
        <dbReference type="Proteomes" id="UP001058271"/>
    </source>
</evidence>
<protein>
    <submittedName>
        <fullName evidence="2">Sugar phosphate isomerase/epimerase</fullName>
    </submittedName>
</protein>
<dbReference type="GO" id="GO:0016853">
    <property type="term" value="F:isomerase activity"/>
    <property type="evidence" value="ECO:0007669"/>
    <property type="project" value="UniProtKB-KW"/>
</dbReference>
<dbReference type="InterPro" id="IPR050312">
    <property type="entry name" value="IolE/XylAMocC-like"/>
</dbReference>
<keyword evidence="3" id="KW-1185">Reference proteome</keyword>
<dbReference type="InterPro" id="IPR036237">
    <property type="entry name" value="Xyl_isomerase-like_sf"/>
</dbReference>
<keyword evidence="2" id="KW-0413">Isomerase</keyword>
<dbReference type="PANTHER" id="PTHR12110:SF21">
    <property type="entry name" value="XYLOSE ISOMERASE-LIKE TIM BARREL DOMAIN-CONTAINING PROTEIN"/>
    <property type="match status" value="1"/>
</dbReference>
<dbReference type="Proteomes" id="UP001058271">
    <property type="component" value="Chromosome"/>
</dbReference>
<organism evidence="2 3">
    <name type="scientific">Dactylosporangium roseum</name>
    <dbReference type="NCBI Taxonomy" id="47989"/>
    <lineage>
        <taxon>Bacteria</taxon>
        <taxon>Bacillati</taxon>
        <taxon>Actinomycetota</taxon>
        <taxon>Actinomycetes</taxon>
        <taxon>Micromonosporales</taxon>
        <taxon>Micromonosporaceae</taxon>
        <taxon>Dactylosporangium</taxon>
    </lineage>
</organism>
<dbReference type="InterPro" id="IPR013022">
    <property type="entry name" value="Xyl_isomerase-like_TIM-brl"/>
</dbReference>
<sequence>MPLAFSTLGCPGIDLPSVIDIAIDHGYQGLELRAGPNEPVHAGLDGAGRRAVSRRLSAAGVTALSVASYVRVCDPDADDEAVLSAGLAHVRLAHDIGAAYLRVFPGGRRTAAATDADDRRGARRLAGIVAAGAGLGVRVALETHDSHGRAADVRRIIDQPGCADVLVVWDVLHTWLGAEEPADSLDLLAGRLAYLQIKDVAGRADLTPRPPATGALPLARVAAAVRDSGYDGWISWEYERAWYPAEPPLITLATEVRRWVQSQRLLP</sequence>
<dbReference type="RefSeq" id="WP_260723604.1">
    <property type="nucleotide sequence ID" value="NZ_BAAABS010000025.1"/>
</dbReference>
<name>A0ABY5YX15_9ACTN</name>
<dbReference type="Pfam" id="PF01261">
    <property type="entry name" value="AP_endonuc_2"/>
    <property type="match status" value="1"/>
</dbReference>
<proteinExistence type="predicted"/>
<evidence type="ECO:0000259" key="1">
    <source>
        <dbReference type="Pfam" id="PF01261"/>
    </source>
</evidence>
<dbReference type="Gene3D" id="3.20.20.150">
    <property type="entry name" value="Divalent-metal-dependent TIM barrel enzymes"/>
    <property type="match status" value="1"/>
</dbReference>
<gene>
    <name evidence="2" type="ORF">Drose_24035</name>
</gene>
<feature type="domain" description="Xylose isomerase-like TIM barrel" evidence="1">
    <location>
        <begin position="20"/>
        <end position="250"/>
    </location>
</feature>
<dbReference type="EMBL" id="CP073721">
    <property type="protein sequence ID" value="UWZ34301.1"/>
    <property type="molecule type" value="Genomic_DNA"/>
</dbReference>
<accession>A0ABY5YX15</accession>
<reference evidence="2" key="1">
    <citation type="submission" date="2021-04" db="EMBL/GenBank/DDBJ databases">
        <title>Biosynthetic gene clusters of Dactylosporangioum roseum.</title>
        <authorList>
            <person name="Hartkoorn R.C."/>
            <person name="Beaudoing E."/>
            <person name="Hot D."/>
            <person name="Moureu S."/>
        </authorList>
    </citation>
    <scope>NUCLEOTIDE SEQUENCE</scope>
    <source>
        <strain evidence="2">NRRL B-16295</strain>
    </source>
</reference>
<dbReference type="PANTHER" id="PTHR12110">
    <property type="entry name" value="HYDROXYPYRUVATE ISOMERASE"/>
    <property type="match status" value="1"/>
</dbReference>
<evidence type="ECO:0000313" key="2">
    <source>
        <dbReference type="EMBL" id="UWZ34301.1"/>
    </source>
</evidence>